<dbReference type="PANTHER" id="PTHR47447:SF17">
    <property type="entry name" value="OS12G0638900 PROTEIN"/>
    <property type="match status" value="1"/>
</dbReference>
<dbReference type="EMBL" id="CAJNNV010003143">
    <property type="protein sequence ID" value="CAE8588450.1"/>
    <property type="molecule type" value="Genomic_DNA"/>
</dbReference>
<dbReference type="Pfam" id="PF13812">
    <property type="entry name" value="PPR_3"/>
    <property type="match status" value="1"/>
</dbReference>
<feature type="region of interest" description="Disordered" evidence="2">
    <location>
        <begin position="53"/>
        <end position="77"/>
    </location>
</feature>
<feature type="non-terminal residue" evidence="3">
    <location>
        <position position="347"/>
    </location>
</feature>
<comment type="caution">
    <text evidence="3">The sequence shown here is derived from an EMBL/GenBank/DDBJ whole genome shotgun (WGS) entry which is preliminary data.</text>
</comment>
<accession>A0A813DKN2</accession>
<protein>
    <recommendedName>
        <fullName evidence="5">Pentatricopeptide repeat-containing protein</fullName>
    </recommendedName>
</protein>
<proteinExistence type="predicted"/>
<keyword evidence="1" id="KW-0677">Repeat</keyword>
<evidence type="ECO:0000256" key="2">
    <source>
        <dbReference type="SAM" id="MobiDB-lite"/>
    </source>
</evidence>
<dbReference type="OrthoDB" id="185373at2759"/>
<dbReference type="Proteomes" id="UP000654075">
    <property type="component" value="Unassembled WGS sequence"/>
</dbReference>
<organism evidence="3 4">
    <name type="scientific">Polarella glacialis</name>
    <name type="common">Dinoflagellate</name>
    <dbReference type="NCBI Taxonomy" id="89957"/>
    <lineage>
        <taxon>Eukaryota</taxon>
        <taxon>Sar</taxon>
        <taxon>Alveolata</taxon>
        <taxon>Dinophyceae</taxon>
        <taxon>Suessiales</taxon>
        <taxon>Suessiaceae</taxon>
        <taxon>Polarella</taxon>
    </lineage>
</organism>
<evidence type="ECO:0000313" key="3">
    <source>
        <dbReference type="EMBL" id="CAE8588450.1"/>
    </source>
</evidence>
<keyword evidence="4" id="KW-1185">Reference proteome</keyword>
<evidence type="ECO:0000313" key="4">
    <source>
        <dbReference type="Proteomes" id="UP000654075"/>
    </source>
</evidence>
<dbReference type="AlphaFoldDB" id="A0A813DKN2"/>
<gene>
    <name evidence="3" type="ORF">PGLA1383_LOCUS7251</name>
</gene>
<dbReference type="Gene3D" id="1.25.40.10">
    <property type="entry name" value="Tetratricopeptide repeat domain"/>
    <property type="match status" value="2"/>
</dbReference>
<evidence type="ECO:0000256" key="1">
    <source>
        <dbReference type="ARBA" id="ARBA00022737"/>
    </source>
</evidence>
<dbReference type="InterPro" id="IPR011990">
    <property type="entry name" value="TPR-like_helical_dom_sf"/>
</dbReference>
<reference evidence="3" key="1">
    <citation type="submission" date="2021-02" db="EMBL/GenBank/DDBJ databases">
        <authorList>
            <person name="Dougan E. K."/>
            <person name="Rhodes N."/>
            <person name="Thang M."/>
            <person name="Chan C."/>
        </authorList>
    </citation>
    <scope>NUCLEOTIDE SEQUENCE</scope>
</reference>
<evidence type="ECO:0008006" key="5">
    <source>
        <dbReference type="Google" id="ProtNLM"/>
    </source>
</evidence>
<dbReference type="PANTHER" id="PTHR47447">
    <property type="entry name" value="OS03G0856100 PROTEIN"/>
    <property type="match status" value="1"/>
</dbReference>
<dbReference type="InterPro" id="IPR002885">
    <property type="entry name" value="PPR_rpt"/>
</dbReference>
<feature type="compositionally biased region" description="Low complexity" evidence="2">
    <location>
        <begin position="53"/>
        <end position="72"/>
    </location>
</feature>
<sequence>MDGAQLSSCWPGGRDQLLTNRENRRAPLSFAEPSSLATRSPLLPGSGPVRCAGTTARSSCSSARGRSQSQSSDLLRQPTDAASALQFLRLGRSLAWGPREWTSAITASGRTSRWEDALAALRVLQALPGLRPDEALYNAVFSALAKAGPGAGSAEGERGGWALAGALLEELRADGLRPDSRLCESKRGAAPLDIFSASSVTSACEKASQWSQALALLGLVRADCVEPTVVTYSAVISSCARASSADTRASAEQLTTSFLWARVLGILREMAARRCDANVVTFSAAVSALAAAGQSSLALDQLSSMERLRVWPNLITYNSALAACGNSHDWPGALSLLADMHAMPGVS</sequence>
<name>A0A813DKN2_POLGL</name>